<dbReference type="AlphaFoldDB" id="A0A1B6MA46"/>
<protein>
    <submittedName>
        <fullName evidence="2">Uncharacterized protein</fullName>
    </submittedName>
</protein>
<proteinExistence type="predicted"/>
<feature type="region of interest" description="Disordered" evidence="1">
    <location>
        <begin position="71"/>
        <end position="92"/>
    </location>
</feature>
<feature type="region of interest" description="Disordered" evidence="1">
    <location>
        <begin position="132"/>
        <end position="168"/>
    </location>
</feature>
<dbReference type="EMBL" id="GEBQ01007172">
    <property type="protein sequence ID" value="JAT32805.1"/>
    <property type="molecule type" value="Transcribed_RNA"/>
</dbReference>
<feature type="non-terminal residue" evidence="2">
    <location>
        <position position="168"/>
    </location>
</feature>
<feature type="non-terminal residue" evidence="2">
    <location>
        <position position="1"/>
    </location>
</feature>
<name>A0A1B6MA46_9HEMI</name>
<sequence>EKELAKIEQSFTFGEKSKEVIDGQEVLKEAHKKEDKTFEKLEESTFLQEGSSHITDDGDVLTETYVTKSQVLTTSSTKSSEESHSESKIQTSVQYDIKPDEINTLLSQEIATEFENGESIVVNIIKKEEIKRTFSEESQKSSQDESIKSPVGMDDGISSSSSSGRKGD</sequence>
<evidence type="ECO:0000256" key="1">
    <source>
        <dbReference type="SAM" id="MobiDB-lite"/>
    </source>
</evidence>
<organism evidence="2">
    <name type="scientific">Graphocephala atropunctata</name>
    <dbReference type="NCBI Taxonomy" id="36148"/>
    <lineage>
        <taxon>Eukaryota</taxon>
        <taxon>Metazoa</taxon>
        <taxon>Ecdysozoa</taxon>
        <taxon>Arthropoda</taxon>
        <taxon>Hexapoda</taxon>
        <taxon>Insecta</taxon>
        <taxon>Pterygota</taxon>
        <taxon>Neoptera</taxon>
        <taxon>Paraneoptera</taxon>
        <taxon>Hemiptera</taxon>
        <taxon>Auchenorrhyncha</taxon>
        <taxon>Membracoidea</taxon>
        <taxon>Cicadellidae</taxon>
        <taxon>Cicadellinae</taxon>
        <taxon>Cicadellini</taxon>
        <taxon>Graphocephala</taxon>
    </lineage>
</organism>
<gene>
    <name evidence="2" type="ORF">g.47665</name>
</gene>
<evidence type="ECO:0000313" key="2">
    <source>
        <dbReference type="EMBL" id="JAT32805.1"/>
    </source>
</evidence>
<feature type="compositionally biased region" description="Basic and acidic residues" evidence="1">
    <location>
        <begin position="132"/>
        <end position="147"/>
    </location>
</feature>
<reference evidence="2" key="1">
    <citation type="submission" date="2015-11" db="EMBL/GenBank/DDBJ databases">
        <title>De novo transcriptome assembly of four potential Pierce s Disease insect vectors from Arizona vineyards.</title>
        <authorList>
            <person name="Tassone E.E."/>
        </authorList>
    </citation>
    <scope>NUCLEOTIDE SEQUENCE</scope>
</reference>
<feature type="compositionally biased region" description="Low complexity" evidence="1">
    <location>
        <begin position="158"/>
        <end position="168"/>
    </location>
</feature>
<accession>A0A1B6MA46</accession>